<dbReference type="InterPro" id="IPR018062">
    <property type="entry name" value="HTH_AraC-typ_CS"/>
</dbReference>
<evidence type="ECO:0000259" key="4">
    <source>
        <dbReference type="PROSITE" id="PS01124"/>
    </source>
</evidence>
<dbReference type="Proteomes" id="UP000235347">
    <property type="component" value="Unassembled WGS sequence"/>
</dbReference>
<evidence type="ECO:0000256" key="2">
    <source>
        <dbReference type="ARBA" id="ARBA00023125"/>
    </source>
</evidence>
<dbReference type="PROSITE" id="PS00041">
    <property type="entry name" value="HTH_ARAC_FAMILY_1"/>
    <property type="match status" value="1"/>
</dbReference>
<dbReference type="AlphaFoldDB" id="A0A2N7W5F8"/>
<dbReference type="PANTHER" id="PTHR46796:SF14">
    <property type="entry name" value="TRANSCRIPTIONAL REGULATORY PROTEIN"/>
    <property type="match status" value="1"/>
</dbReference>
<dbReference type="RefSeq" id="WP_102610150.1">
    <property type="nucleotide sequence ID" value="NZ_CADIKD010000003.1"/>
</dbReference>
<dbReference type="PANTHER" id="PTHR46796">
    <property type="entry name" value="HTH-TYPE TRANSCRIPTIONAL ACTIVATOR RHAS-RELATED"/>
    <property type="match status" value="1"/>
</dbReference>
<sequence length="310" mass="33634">MVKIAVDLQQALARRARDAARGTTAPRTIAQGEGWSVADVLCTCGPGDPPFEERHGSYCIALVAAGAFEYRSETGAGLLAPGAAMLGNAGECFECGHRHRAGDRCVAFRYRPEYFERLYADAGIGGHRVSLKAARIEPSRALAPFVAAAGNAVTVTADLAWDEIGLTLAVRVLRLLEGTPADRAKPIPAAALARVVDTLRWIDERPDAELGLDRLAGHAGLSPYHFLRTFERATGVTPHQYVLRARLRAATQRLVETRDKVVEIALDCGFSDLSNFNRAFRMEFGTSPLGYQAGWKRQDAGRATKNKMQS</sequence>
<evidence type="ECO:0000256" key="1">
    <source>
        <dbReference type="ARBA" id="ARBA00023015"/>
    </source>
</evidence>
<name>A0A2N7W5F8_9BURK</name>
<evidence type="ECO:0000256" key="3">
    <source>
        <dbReference type="ARBA" id="ARBA00023163"/>
    </source>
</evidence>
<dbReference type="PRINTS" id="PR00032">
    <property type="entry name" value="HTHARAC"/>
</dbReference>
<dbReference type="PROSITE" id="PS01124">
    <property type="entry name" value="HTH_ARAC_FAMILY_2"/>
    <property type="match status" value="1"/>
</dbReference>
<dbReference type="Gene3D" id="1.10.10.60">
    <property type="entry name" value="Homeodomain-like"/>
    <property type="match status" value="2"/>
</dbReference>
<evidence type="ECO:0000313" key="6">
    <source>
        <dbReference type="Proteomes" id="UP000235347"/>
    </source>
</evidence>
<feature type="domain" description="HTH araC/xylS-type" evidence="4">
    <location>
        <begin position="196"/>
        <end position="294"/>
    </location>
</feature>
<keyword evidence="2" id="KW-0238">DNA-binding</keyword>
<protein>
    <submittedName>
        <fullName evidence="5">AraC family transcriptional regulator</fullName>
    </submittedName>
</protein>
<dbReference type="GO" id="GO:0003700">
    <property type="term" value="F:DNA-binding transcription factor activity"/>
    <property type="evidence" value="ECO:0007669"/>
    <property type="project" value="InterPro"/>
</dbReference>
<gene>
    <name evidence="5" type="ORF">C0Z19_12510</name>
</gene>
<keyword evidence="6" id="KW-1185">Reference proteome</keyword>
<dbReference type="InterPro" id="IPR018060">
    <property type="entry name" value="HTH_AraC"/>
</dbReference>
<dbReference type="InterPro" id="IPR009057">
    <property type="entry name" value="Homeodomain-like_sf"/>
</dbReference>
<dbReference type="Pfam" id="PF12833">
    <property type="entry name" value="HTH_18"/>
    <property type="match status" value="1"/>
</dbReference>
<dbReference type="InterPro" id="IPR050204">
    <property type="entry name" value="AraC_XylS_family_regulators"/>
</dbReference>
<keyword evidence="1" id="KW-0805">Transcription regulation</keyword>
<reference evidence="5 6" key="1">
    <citation type="submission" date="2018-01" db="EMBL/GenBank/DDBJ databases">
        <title>Whole genome analyses suggest that Burkholderia sensu lato contains two further novel genera in the rhizoxinica-symbiotica group Mycetohabitans gen. nov., and Trinickia gen. nov.: implications for the evolution of diazotrophy and nodulation in the Burkholderiaceae.</title>
        <authorList>
            <person name="Estrada-de los Santos P."/>
            <person name="Palmer M."/>
            <person name="Chavez-Ramirez B."/>
            <person name="Beukes C."/>
            <person name="Steenkamp E.T."/>
            <person name="Hirsch A.M."/>
            <person name="Manyaka P."/>
            <person name="Maluk M."/>
            <person name="Lafos M."/>
            <person name="Crook M."/>
            <person name="Gross E."/>
            <person name="Simon M.F."/>
            <person name="Bueno dos Reis Junior F."/>
            <person name="Poole P.S."/>
            <person name="Venter S.N."/>
            <person name="James E.K."/>
        </authorList>
    </citation>
    <scope>NUCLEOTIDE SEQUENCE [LARGE SCALE GENOMIC DNA]</scope>
    <source>
        <strain evidence="5 6">GP25-8</strain>
    </source>
</reference>
<dbReference type="EMBL" id="PNYB01000009">
    <property type="protein sequence ID" value="PMS24635.1"/>
    <property type="molecule type" value="Genomic_DNA"/>
</dbReference>
<dbReference type="GO" id="GO:0043565">
    <property type="term" value="F:sequence-specific DNA binding"/>
    <property type="evidence" value="ECO:0007669"/>
    <property type="project" value="InterPro"/>
</dbReference>
<dbReference type="SMART" id="SM00342">
    <property type="entry name" value="HTH_ARAC"/>
    <property type="match status" value="1"/>
</dbReference>
<evidence type="ECO:0000313" key="5">
    <source>
        <dbReference type="EMBL" id="PMS24635.1"/>
    </source>
</evidence>
<accession>A0A2N7W5F8</accession>
<organism evidence="5 6">
    <name type="scientific">Trinickia soli</name>
    <dbReference type="NCBI Taxonomy" id="380675"/>
    <lineage>
        <taxon>Bacteria</taxon>
        <taxon>Pseudomonadati</taxon>
        <taxon>Pseudomonadota</taxon>
        <taxon>Betaproteobacteria</taxon>
        <taxon>Burkholderiales</taxon>
        <taxon>Burkholderiaceae</taxon>
        <taxon>Trinickia</taxon>
    </lineage>
</organism>
<keyword evidence="3" id="KW-0804">Transcription</keyword>
<dbReference type="SUPFAM" id="SSF46689">
    <property type="entry name" value="Homeodomain-like"/>
    <property type="match status" value="2"/>
</dbReference>
<proteinExistence type="predicted"/>
<dbReference type="InterPro" id="IPR020449">
    <property type="entry name" value="Tscrpt_reg_AraC-type_HTH"/>
</dbReference>
<comment type="caution">
    <text evidence="5">The sequence shown here is derived from an EMBL/GenBank/DDBJ whole genome shotgun (WGS) entry which is preliminary data.</text>
</comment>